<dbReference type="RefSeq" id="XP_016213426.1">
    <property type="nucleotide sequence ID" value="XM_016358807.1"/>
</dbReference>
<evidence type="ECO:0000313" key="8">
    <source>
        <dbReference type="EMBL" id="KIW03557.1"/>
    </source>
</evidence>
<evidence type="ECO:0000256" key="1">
    <source>
        <dbReference type="ARBA" id="ARBA00004370"/>
    </source>
</evidence>
<dbReference type="GO" id="GO:0006890">
    <property type="term" value="P:retrograde vesicle-mediated transport, Golgi to endoplasmic reticulum"/>
    <property type="evidence" value="ECO:0007669"/>
    <property type="project" value="TreeGrafter"/>
</dbReference>
<keyword evidence="5" id="KW-0333">Golgi apparatus</keyword>
<dbReference type="Pfam" id="PF13850">
    <property type="entry name" value="ERGIC_N"/>
    <property type="match status" value="1"/>
</dbReference>
<dbReference type="InterPro" id="IPR045888">
    <property type="entry name" value="Erv"/>
</dbReference>
<sequence length="409" mass="45825">MDGSYALPNGGYTQQMNTNGWANHNLDEDNFAEPKGVSMRSFDAFPKVKPSFTVKGSHTGSAWTLLLIVATISLLISETRRYFAGNVTHSFTVEKGISHQLQINLDMIVAMRCPDIHVNIQDAAGDRILAADMLQLDPTTWRQWDKIAGDRLKNTIDDDAYGAGADEDVHDYLGAANSRKKFKKTPKVIGTDNACRIYGSIEGNKVQGDFHITARGHGYMEFGMHLSHDQFNFSHIINHLSFGPHYPLLTNPLSKTRTTTDKNFYKFQYYTSIVPTIYTTNPSTLTLSPPEHIVDPSSNSYTPATSMWNRDTIWTNQYAVTEQSHAVNEMNVPGVFFKYDIEPILLLVSEERGSFMSFLARLVNVVSGVLVAGSWCFTFSDWAVETWLVKKGRERLGFLGHGRGGEKFV</sequence>
<dbReference type="HOGENOM" id="CLU_034705_2_0_1"/>
<keyword evidence="3" id="KW-1133">Transmembrane helix</keyword>
<dbReference type="GO" id="GO:0005789">
    <property type="term" value="C:endoplasmic reticulum membrane"/>
    <property type="evidence" value="ECO:0007669"/>
    <property type="project" value="UniProtKB-SubCell"/>
</dbReference>
<dbReference type="Proteomes" id="UP000053259">
    <property type="component" value="Unassembled WGS sequence"/>
</dbReference>
<evidence type="ECO:0000256" key="5">
    <source>
        <dbReference type="RuleBase" id="RU369013"/>
    </source>
</evidence>
<dbReference type="GeneID" id="27313290"/>
<dbReference type="InterPro" id="IPR012936">
    <property type="entry name" value="Erv_C"/>
</dbReference>
<dbReference type="GO" id="GO:0033116">
    <property type="term" value="C:endoplasmic reticulum-Golgi intermediate compartment membrane"/>
    <property type="evidence" value="ECO:0007669"/>
    <property type="project" value="UniProtKB-SubCell"/>
</dbReference>
<evidence type="ECO:0000256" key="4">
    <source>
        <dbReference type="ARBA" id="ARBA00023136"/>
    </source>
</evidence>
<comment type="function">
    <text evidence="5">Plays a role in transport between endoplasmic reticulum and Golgi.</text>
</comment>
<keyword evidence="5" id="KW-0931">ER-Golgi transport</keyword>
<dbReference type="InterPro" id="IPR039542">
    <property type="entry name" value="Erv_N"/>
</dbReference>
<dbReference type="PANTHER" id="PTHR10984:SF81">
    <property type="entry name" value="ER-DERIVED VESICLES PROTEIN ERV41"/>
    <property type="match status" value="1"/>
</dbReference>
<dbReference type="GO" id="GO:0030134">
    <property type="term" value="C:COPII-coated ER to Golgi transport vesicle"/>
    <property type="evidence" value="ECO:0007669"/>
    <property type="project" value="TreeGrafter"/>
</dbReference>
<evidence type="ECO:0000256" key="3">
    <source>
        <dbReference type="ARBA" id="ARBA00022989"/>
    </source>
</evidence>
<reference evidence="8 9" key="1">
    <citation type="submission" date="2015-01" db="EMBL/GenBank/DDBJ databases">
        <title>The Genome Sequence of Ochroconis gallopava CBS43764.</title>
        <authorList>
            <consortium name="The Broad Institute Genomics Platform"/>
            <person name="Cuomo C."/>
            <person name="de Hoog S."/>
            <person name="Gorbushina A."/>
            <person name="Stielow B."/>
            <person name="Teixiera M."/>
            <person name="Abouelleil A."/>
            <person name="Chapman S.B."/>
            <person name="Priest M."/>
            <person name="Young S.K."/>
            <person name="Wortman J."/>
            <person name="Nusbaum C."/>
            <person name="Birren B."/>
        </authorList>
    </citation>
    <scope>NUCLEOTIDE SEQUENCE [LARGE SCALE GENOMIC DNA]</scope>
    <source>
        <strain evidence="8 9">CBS 43764</strain>
    </source>
</reference>
<dbReference type="EMBL" id="KN847544">
    <property type="protein sequence ID" value="KIW03557.1"/>
    <property type="molecule type" value="Genomic_DNA"/>
</dbReference>
<keyword evidence="4" id="KW-0472">Membrane</keyword>
<keyword evidence="2" id="KW-0812">Transmembrane</keyword>
<dbReference type="FunCoup" id="A0A0D1YSH5">
    <property type="interactions" value="363"/>
</dbReference>
<gene>
    <name evidence="8" type="ORF">PV09_05317</name>
</gene>
<organism evidence="8 9">
    <name type="scientific">Verruconis gallopava</name>
    <dbReference type="NCBI Taxonomy" id="253628"/>
    <lineage>
        <taxon>Eukaryota</taxon>
        <taxon>Fungi</taxon>
        <taxon>Dikarya</taxon>
        <taxon>Ascomycota</taxon>
        <taxon>Pezizomycotina</taxon>
        <taxon>Dothideomycetes</taxon>
        <taxon>Pleosporomycetidae</taxon>
        <taxon>Venturiales</taxon>
        <taxon>Sympoventuriaceae</taxon>
        <taxon>Verruconis</taxon>
    </lineage>
</organism>
<keyword evidence="5" id="KW-0256">Endoplasmic reticulum</keyword>
<dbReference type="AlphaFoldDB" id="A0A0D1YSH5"/>
<dbReference type="OrthoDB" id="5541786at2759"/>
<proteinExistence type="inferred from homology"/>
<protein>
    <recommendedName>
        <fullName evidence="5">Endoplasmic reticulum-Golgi intermediate compartment protein</fullName>
    </recommendedName>
</protein>
<keyword evidence="5" id="KW-0813">Transport</keyword>
<evidence type="ECO:0000313" key="9">
    <source>
        <dbReference type="Proteomes" id="UP000053259"/>
    </source>
</evidence>
<dbReference type="GO" id="GO:0000139">
    <property type="term" value="C:Golgi membrane"/>
    <property type="evidence" value="ECO:0007669"/>
    <property type="project" value="UniProtKB-SubCell"/>
</dbReference>
<evidence type="ECO:0000259" key="7">
    <source>
        <dbReference type="Pfam" id="PF13850"/>
    </source>
</evidence>
<comment type="subcellular location">
    <subcellularLocation>
        <location evidence="5">Endoplasmic reticulum membrane</location>
        <topology evidence="5">Multi-pass membrane protein</topology>
    </subcellularLocation>
    <subcellularLocation>
        <location evidence="5">Endoplasmic reticulum-Golgi intermediate compartment membrane</location>
        <topology evidence="5">Multi-pass membrane protein</topology>
    </subcellularLocation>
    <subcellularLocation>
        <location evidence="5">Golgi apparatus membrane</location>
        <topology evidence="5">Multi-pass membrane protein</topology>
    </subcellularLocation>
    <subcellularLocation>
        <location evidence="1">Membrane</location>
    </subcellularLocation>
</comment>
<dbReference type="VEuPathDB" id="FungiDB:PV09_05317"/>
<feature type="domain" description="Endoplasmic reticulum vesicle transporter C-terminal" evidence="6">
    <location>
        <begin position="192"/>
        <end position="374"/>
    </location>
</feature>
<feature type="domain" description="Endoplasmic reticulum vesicle transporter N-terminal" evidence="7">
    <location>
        <begin position="39"/>
        <end position="128"/>
    </location>
</feature>
<evidence type="ECO:0000256" key="2">
    <source>
        <dbReference type="ARBA" id="ARBA00022692"/>
    </source>
</evidence>
<evidence type="ECO:0000259" key="6">
    <source>
        <dbReference type="Pfam" id="PF07970"/>
    </source>
</evidence>
<keyword evidence="9" id="KW-1185">Reference proteome</keyword>
<dbReference type="GO" id="GO:0006888">
    <property type="term" value="P:endoplasmic reticulum to Golgi vesicle-mediated transport"/>
    <property type="evidence" value="ECO:0007669"/>
    <property type="project" value="UniProtKB-UniRule"/>
</dbReference>
<dbReference type="STRING" id="253628.A0A0D1YSH5"/>
<comment type="similarity">
    <text evidence="5">Belongs to the ERGIC family.</text>
</comment>
<dbReference type="InParanoid" id="A0A0D1YSH5"/>
<accession>A0A0D1YSH5</accession>
<dbReference type="Pfam" id="PF07970">
    <property type="entry name" value="COPIIcoated_ERV"/>
    <property type="match status" value="1"/>
</dbReference>
<dbReference type="PANTHER" id="PTHR10984">
    <property type="entry name" value="ENDOPLASMIC RETICULUM-GOLGI INTERMEDIATE COMPARTMENT PROTEIN"/>
    <property type="match status" value="1"/>
</dbReference>
<name>A0A0D1YSH5_9PEZI</name>